<sequence length="71" mass="8318">MFCQIVMCTRDFLPFYRSISCVLLCVGFSALPLCNARNNCDCILWHYVSINGILLCKYAKVYISFFFSRER</sequence>
<keyword evidence="1" id="KW-0812">Transmembrane</keyword>
<keyword evidence="1" id="KW-0472">Membrane</keyword>
<reference evidence="2" key="1">
    <citation type="submission" date="2019-09" db="EMBL/GenBank/DDBJ databases">
        <title>Organ-specific transcriptomic study of the physiology of the cattle tick, Rhipicephalus microplus.</title>
        <authorList>
            <person name="Tirloni L."/>
            <person name="Braz G."/>
            <person name="Gandara A.C.P."/>
            <person name="Sabadin G.A."/>
            <person name="da Silva R.M."/>
            <person name="Guizzo M.G."/>
            <person name="Machado J.A."/>
            <person name="Costa E.P."/>
            <person name="Gomes H.F."/>
            <person name="Moraes J."/>
            <person name="Mota M.B.S."/>
            <person name="Mesquita R.D."/>
            <person name="Alvarenga P.H."/>
            <person name="Alves F."/>
            <person name="Seixas A."/>
            <person name="da Fonseca R.N."/>
            <person name="Fogaca A."/>
            <person name="Logullo C."/>
            <person name="Tanaka A."/>
            <person name="Daffre S."/>
            <person name="Termignoni C."/>
            <person name="Vaz I.S.Jr."/>
            <person name="Oliveira P.L."/>
            <person name="Ribeiro J.M."/>
        </authorList>
    </citation>
    <scope>NUCLEOTIDE SEQUENCE</scope>
    <source>
        <strain evidence="2">Porto Alegre</strain>
    </source>
</reference>
<feature type="transmembrane region" description="Helical" evidence="1">
    <location>
        <begin position="46"/>
        <end position="67"/>
    </location>
</feature>
<dbReference type="EMBL" id="GHWJ01010773">
    <property type="protein sequence ID" value="NOV43510.1"/>
    <property type="molecule type" value="Transcribed_RNA"/>
</dbReference>
<name>A0A6M2DCZ2_RHIMP</name>
<accession>A0A6M2DCZ2</accession>
<evidence type="ECO:0000313" key="2">
    <source>
        <dbReference type="EMBL" id="NOV43510.1"/>
    </source>
</evidence>
<evidence type="ECO:0000256" key="1">
    <source>
        <dbReference type="SAM" id="Phobius"/>
    </source>
</evidence>
<organism evidence="2">
    <name type="scientific">Rhipicephalus microplus</name>
    <name type="common">Cattle tick</name>
    <name type="synonym">Boophilus microplus</name>
    <dbReference type="NCBI Taxonomy" id="6941"/>
    <lineage>
        <taxon>Eukaryota</taxon>
        <taxon>Metazoa</taxon>
        <taxon>Ecdysozoa</taxon>
        <taxon>Arthropoda</taxon>
        <taxon>Chelicerata</taxon>
        <taxon>Arachnida</taxon>
        <taxon>Acari</taxon>
        <taxon>Parasitiformes</taxon>
        <taxon>Ixodida</taxon>
        <taxon>Ixodoidea</taxon>
        <taxon>Ixodidae</taxon>
        <taxon>Rhipicephalinae</taxon>
        <taxon>Rhipicephalus</taxon>
        <taxon>Boophilus</taxon>
    </lineage>
</organism>
<protein>
    <submittedName>
        <fullName evidence="2">Uncharacterized protein</fullName>
    </submittedName>
</protein>
<keyword evidence="1" id="KW-1133">Transmembrane helix</keyword>
<dbReference type="AlphaFoldDB" id="A0A6M2DCZ2"/>
<proteinExistence type="predicted"/>